<evidence type="ECO:0000313" key="2">
    <source>
        <dbReference type="EMBL" id="MDT8837300.1"/>
    </source>
</evidence>
<dbReference type="InterPro" id="IPR039375">
    <property type="entry name" value="NodN-like"/>
</dbReference>
<dbReference type="AlphaFoldDB" id="A0AAP5USM8"/>
<reference evidence="2" key="1">
    <citation type="submission" date="2022-08" db="EMBL/GenBank/DDBJ databases">
        <authorList>
            <person name="Kim S.-J."/>
        </authorList>
    </citation>
    <scope>NUCLEOTIDE SEQUENCE</scope>
    <source>
        <strain evidence="2">KJ</strain>
    </source>
</reference>
<comment type="caution">
    <text evidence="2">The sequence shown here is derived from an EMBL/GenBank/DDBJ whole genome shotgun (WGS) entry which is preliminary data.</text>
</comment>
<gene>
    <name evidence="2" type="ORF">ParKJ_07740</name>
</gene>
<dbReference type="Pfam" id="PF01575">
    <property type="entry name" value="MaoC_dehydratas"/>
    <property type="match status" value="1"/>
</dbReference>
<dbReference type="PANTHER" id="PTHR42993">
    <property type="entry name" value="MAOC-LIKE DEHYDRATASE DOMAIN-CONTAINING PROTEIN"/>
    <property type="match status" value="1"/>
</dbReference>
<proteinExistence type="predicted"/>
<dbReference type="SUPFAM" id="SSF54637">
    <property type="entry name" value="Thioesterase/thiol ester dehydrase-isomerase"/>
    <property type="match status" value="1"/>
</dbReference>
<dbReference type="RefSeq" id="WP_106352897.1">
    <property type="nucleotide sequence ID" value="NZ_CAKZHR010000066.1"/>
</dbReference>
<feature type="domain" description="MaoC-like" evidence="1">
    <location>
        <begin position="38"/>
        <end position="139"/>
    </location>
</feature>
<organism evidence="2 3">
    <name type="scientific">Paraburkholderia fungorum</name>
    <dbReference type="NCBI Taxonomy" id="134537"/>
    <lineage>
        <taxon>Bacteria</taxon>
        <taxon>Pseudomonadati</taxon>
        <taxon>Pseudomonadota</taxon>
        <taxon>Betaproteobacteria</taxon>
        <taxon>Burkholderiales</taxon>
        <taxon>Burkholderiaceae</taxon>
        <taxon>Paraburkholderia</taxon>
    </lineage>
</organism>
<accession>A0AAP5USM8</accession>
<dbReference type="CDD" id="cd03450">
    <property type="entry name" value="NodN"/>
    <property type="match status" value="1"/>
</dbReference>
<dbReference type="InterPro" id="IPR002539">
    <property type="entry name" value="MaoC-like_dom"/>
</dbReference>
<name>A0AAP5USM8_9BURK</name>
<dbReference type="PANTHER" id="PTHR42993:SF1">
    <property type="entry name" value="MAOC-LIKE DEHYDRATASE DOMAIN-CONTAINING PROTEIN"/>
    <property type="match status" value="1"/>
</dbReference>
<sequence length="175" mass="18713">MTEVGDIGGTRGVGSVSDVDGHGQPARIFAHPEALIAAVGETLGASEWLAIDQARIDLFAEATLDHQWIHVDAERARHGPFGGCIAHGFLTLSLVNFFLPQIVRVDGARLGVNYGCDKIRFPAPVRAGARIRGVGQLLRAEAIEGGVQAWIRVSVEIDGETKPGCVADTISRYYL</sequence>
<dbReference type="InterPro" id="IPR029069">
    <property type="entry name" value="HotDog_dom_sf"/>
</dbReference>
<dbReference type="EMBL" id="JANSLM010000002">
    <property type="protein sequence ID" value="MDT8837300.1"/>
    <property type="molecule type" value="Genomic_DNA"/>
</dbReference>
<protein>
    <submittedName>
        <fullName evidence="2">MaoC family dehydratase</fullName>
    </submittedName>
</protein>
<evidence type="ECO:0000259" key="1">
    <source>
        <dbReference type="Pfam" id="PF01575"/>
    </source>
</evidence>
<dbReference type="Gene3D" id="3.10.129.10">
    <property type="entry name" value="Hotdog Thioesterase"/>
    <property type="match status" value="1"/>
</dbReference>
<evidence type="ECO:0000313" key="3">
    <source>
        <dbReference type="Proteomes" id="UP001246473"/>
    </source>
</evidence>
<dbReference type="Proteomes" id="UP001246473">
    <property type="component" value="Unassembled WGS sequence"/>
</dbReference>